<gene>
    <name evidence="2" type="ORF">WDS16_12740</name>
</gene>
<reference evidence="2 3" key="1">
    <citation type="submission" date="2024-03" db="EMBL/GenBank/DDBJ databases">
        <title>Natural products discovery in diverse microorganisms through a two-stage MS feature dereplication strategy.</title>
        <authorList>
            <person name="Zhang R."/>
        </authorList>
    </citation>
    <scope>NUCLEOTIDE SEQUENCE [LARGE SCALE GENOMIC DNA]</scope>
    <source>
        <strain evidence="2 3">18930</strain>
    </source>
</reference>
<sequence>MSTPLLPKVPPPTFRAAGVLVALEGAVALAASVVLLVRAVGGVEDEVANGYGTAGWFAVVGAVVGAAGVALVLGKRWGRAIALVVQLLLLPVVWSLLTDSHQPLYGVLLGTGVIAILVLLFSPPSSRWMAAEYAHVDEDESS</sequence>
<dbReference type="Proteomes" id="UP001432000">
    <property type="component" value="Chromosome"/>
</dbReference>
<proteinExistence type="predicted"/>
<name>A0ABZ2PQ28_9NOCA</name>
<keyword evidence="1" id="KW-0472">Membrane</keyword>
<evidence type="ECO:0000256" key="1">
    <source>
        <dbReference type="SAM" id="Phobius"/>
    </source>
</evidence>
<dbReference type="RefSeq" id="WP_338892992.1">
    <property type="nucleotide sequence ID" value="NZ_CP147846.1"/>
</dbReference>
<keyword evidence="3" id="KW-1185">Reference proteome</keyword>
<dbReference type="EMBL" id="CP147846">
    <property type="protein sequence ID" value="WXG71266.1"/>
    <property type="molecule type" value="Genomic_DNA"/>
</dbReference>
<feature type="transmembrane region" description="Helical" evidence="1">
    <location>
        <begin position="103"/>
        <end position="121"/>
    </location>
</feature>
<protein>
    <recommendedName>
        <fullName evidence="4">Integral membrane protein</fullName>
    </recommendedName>
</protein>
<evidence type="ECO:0000313" key="3">
    <source>
        <dbReference type="Proteomes" id="UP001432000"/>
    </source>
</evidence>
<feature type="transmembrane region" description="Helical" evidence="1">
    <location>
        <begin position="80"/>
        <end position="97"/>
    </location>
</feature>
<feature type="transmembrane region" description="Helical" evidence="1">
    <location>
        <begin position="54"/>
        <end position="73"/>
    </location>
</feature>
<evidence type="ECO:0000313" key="2">
    <source>
        <dbReference type="EMBL" id="WXG71266.1"/>
    </source>
</evidence>
<organism evidence="2 3">
    <name type="scientific">Rhodococcus sovatensis</name>
    <dbReference type="NCBI Taxonomy" id="1805840"/>
    <lineage>
        <taxon>Bacteria</taxon>
        <taxon>Bacillati</taxon>
        <taxon>Actinomycetota</taxon>
        <taxon>Actinomycetes</taxon>
        <taxon>Mycobacteriales</taxon>
        <taxon>Nocardiaceae</taxon>
        <taxon>Rhodococcus</taxon>
    </lineage>
</organism>
<keyword evidence="1" id="KW-0812">Transmembrane</keyword>
<keyword evidence="1" id="KW-1133">Transmembrane helix</keyword>
<evidence type="ECO:0008006" key="4">
    <source>
        <dbReference type="Google" id="ProtNLM"/>
    </source>
</evidence>
<accession>A0ABZ2PQ28</accession>